<comment type="caution">
    <text evidence="7">The sequence shown here is derived from an EMBL/GenBank/DDBJ whole genome shotgun (WGS) entry which is preliminary data.</text>
</comment>
<evidence type="ECO:0000313" key="8">
    <source>
        <dbReference type="Proteomes" id="UP000187486"/>
    </source>
</evidence>
<dbReference type="InterPro" id="IPR050109">
    <property type="entry name" value="HTH-type_TetR-like_transc_reg"/>
</dbReference>
<dbReference type="RefSeq" id="WP_076154953.1">
    <property type="nucleotide sequence ID" value="NZ_JBEZVB010000083.1"/>
</dbReference>
<gene>
    <name evidence="7" type="ORF">BS329_01415</name>
</gene>
<dbReference type="Pfam" id="PF13977">
    <property type="entry name" value="TetR_C_6"/>
    <property type="match status" value="1"/>
</dbReference>
<feature type="domain" description="HTH tetR-type" evidence="6">
    <location>
        <begin position="11"/>
        <end position="71"/>
    </location>
</feature>
<accession>A0A1R0L3P1</accession>
<dbReference type="OrthoDB" id="9816296at2"/>
<dbReference type="Gene3D" id="1.10.357.10">
    <property type="entry name" value="Tetracycline Repressor, domain 2"/>
    <property type="match status" value="1"/>
</dbReference>
<name>A0A1R0L3P1_9PSEU</name>
<proteinExistence type="predicted"/>
<evidence type="ECO:0000256" key="3">
    <source>
        <dbReference type="ARBA" id="ARBA00023125"/>
    </source>
</evidence>
<dbReference type="PANTHER" id="PTHR30055">
    <property type="entry name" value="HTH-TYPE TRANSCRIPTIONAL REGULATOR RUTR"/>
    <property type="match status" value="1"/>
</dbReference>
<keyword evidence="8" id="KW-1185">Reference proteome</keyword>
<evidence type="ECO:0000256" key="4">
    <source>
        <dbReference type="ARBA" id="ARBA00023163"/>
    </source>
</evidence>
<feature type="DNA-binding region" description="H-T-H motif" evidence="5">
    <location>
        <begin position="34"/>
        <end position="53"/>
    </location>
</feature>
<organism evidence="7 8">
    <name type="scientific">Amycolatopsis coloradensis</name>
    <dbReference type="NCBI Taxonomy" id="76021"/>
    <lineage>
        <taxon>Bacteria</taxon>
        <taxon>Bacillati</taxon>
        <taxon>Actinomycetota</taxon>
        <taxon>Actinomycetes</taxon>
        <taxon>Pseudonocardiales</taxon>
        <taxon>Pseudonocardiaceae</taxon>
        <taxon>Amycolatopsis</taxon>
    </lineage>
</organism>
<dbReference type="InterPro" id="IPR036271">
    <property type="entry name" value="Tet_transcr_reg_TetR-rel_C_sf"/>
</dbReference>
<dbReference type="GO" id="GO:0003700">
    <property type="term" value="F:DNA-binding transcription factor activity"/>
    <property type="evidence" value="ECO:0007669"/>
    <property type="project" value="TreeGrafter"/>
</dbReference>
<dbReference type="EMBL" id="MQUQ01000001">
    <property type="protein sequence ID" value="OLZ57360.1"/>
    <property type="molecule type" value="Genomic_DNA"/>
</dbReference>
<dbReference type="InterPro" id="IPR001647">
    <property type="entry name" value="HTH_TetR"/>
</dbReference>
<dbReference type="SUPFAM" id="SSF48498">
    <property type="entry name" value="Tetracyclin repressor-like, C-terminal domain"/>
    <property type="match status" value="1"/>
</dbReference>
<keyword evidence="4" id="KW-0804">Transcription</keyword>
<evidence type="ECO:0000259" key="6">
    <source>
        <dbReference type="PROSITE" id="PS50977"/>
    </source>
</evidence>
<dbReference type="Proteomes" id="UP000187486">
    <property type="component" value="Unassembled WGS sequence"/>
</dbReference>
<keyword evidence="1" id="KW-0678">Repressor</keyword>
<dbReference type="PANTHER" id="PTHR30055:SF226">
    <property type="entry name" value="HTH-TYPE TRANSCRIPTIONAL REGULATOR PKSA"/>
    <property type="match status" value="1"/>
</dbReference>
<evidence type="ECO:0000256" key="5">
    <source>
        <dbReference type="PROSITE-ProRule" id="PRU00335"/>
    </source>
</evidence>
<dbReference type="STRING" id="76021.BS329_01415"/>
<dbReference type="SUPFAM" id="SSF46689">
    <property type="entry name" value="Homeodomain-like"/>
    <property type="match status" value="1"/>
</dbReference>
<dbReference type="Pfam" id="PF00440">
    <property type="entry name" value="TetR_N"/>
    <property type="match status" value="1"/>
</dbReference>
<evidence type="ECO:0000256" key="1">
    <source>
        <dbReference type="ARBA" id="ARBA00022491"/>
    </source>
</evidence>
<keyword evidence="2" id="KW-0805">Transcription regulation</keyword>
<dbReference type="InterPro" id="IPR009057">
    <property type="entry name" value="Homeodomain-like_sf"/>
</dbReference>
<dbReference type="PROSITE" id="PS50977">
    <property type="entry name" value="HTH_TETR_2"/>
    <property type="match status" value="1"/>
</dbReference>
<dbReference type="InterPro" id="IPR039538">
    <property type="entry name" value="BetI_C"/>
</dbReference>
<evidence type="ECO:0000256" key="2">
    <source>
        <dbReference type="ARBA" id="ARBA00023015"/>
    </source>
</evidence>
<sequence length="206" mass="22825">MVKVPKQVDHAARRAEIAEALTRLTATRGLEGVSLRHVAAEAGMSMGLVQHYFKTKDEMLLFAIERRSQVYEERLKARLETGEVPSTPKSILRAIIAEILPLDERRRGDWLMGVAFFIRSIADPSFGVALTEGVPQLFELFAVLIRQGQEAGDVDKSADAMHEATILWALADSQGTNIVMKHRTPDEAMSTVDYYLDRLFGSAPAG</sequence>
<protein>
    <submittedName>
        <fullName evidence="7">TetR family transcriptional regulator</fullName>
    </submittedName>
</protein>
<dbReference type="AlphaFoldDB" id="A0A1R0L3P1"/>
<dbReference type="GO" id="GO:0000976">
    <property type="term" value="F:transcription cis-regulatory region binding"/>
    <property type="evidence" value="ECO:0007669"/>
    <property type="project" value="TreeGrafter"/>
</dbReference>
<evidence type="ECO:0000313" key="7">
    <source>
        <dbReference type="EMBL" id="OLZ57360.1"/>
    </source>
</evidence>
<keyword evidence="3 5" id="KW-0238">DNA-binding</keyword>
<reference evidence="7 8" key="1">
    <citation type="submission" date="2016-01" db="EMBL/GenBank/DDBJ databases">
        <title>Amycolatopsis coloradensis genome sequencing and assembly.</title>
        <authorList>
            <person name="Mayilraj S."/>
        </authorList>
    </citation>
    <scope>NUCLEOTIDE SEQUENCE [LARGE SCALE GENOMIC DNA]</scope>
    <source>
        <strain evidence="7 8">DSM 44225</strain>
    </source>
</reference>